<dbReference type="InterPro" id="IPR000462">
    <property type="entry name" value="CDP-OH_P_trans"/>
</dbReference>
<accession>A0A6J4T9G4</accession>
<keyword evidence="3" id="KW-0812">Transmembrane</keyword>
<reference evidence="4" key="1">
    <citation type="submission" date="2020-02" db="EMBL/GenBank/DDBJ databases">
        <authorList>
            <person name="Meier V. D."/>
        </authorList>
    </citation>
    <scope>NUCLEOTIDE SEQUENCE</scope>
    <source>
        <strain evidence="4">AVDCRST_MAG62</strain>
    </source>
</reference>
<proteinExistence type="inferred from homology"/>
<keyword evidence="3" id="KW-0472">Membrane</keyword>
<name>A0A6J4T9G4_9SPHN</name>
<keyword evidence="1 2" id="KW-0808">Transferase</keyword>
<feature type="transmembrane region" description="Helical" evidence="3">
    <location>
        <begin position="176"/>
        <end position="193"/>
    </location>
</feature>
<protein>
    <submittedName>
        <fullName evidence="4">CDP-alcohol phosphatidyltransferase</fullName>
    </submittedName>
</protein>
<organism evidence="4">
    <name type="scientific">uncultured Sphingomonas sp</name>
    <dbReference type="NCBI Taxonomy" id="158754"/>
    <lineage>
        <taxon>Bacteria</taxon>
        <taxon>Pseudomonadati</taxon>
        <taxon>Pseudomonadota</taxon>
        <taxon>Alphaproteobacteria</taxon>
        <taxon>Sphingomonadales</taxon>
        <taxon>Sphingomonadaceae</taxon>
        <taxon>Sphingomonas</taxon>
        <taxon>environmental samples</taxon>
    </lineage>
</organism>
<dbReference type="InterPro" id="IPR043130">
    <property type="entry name" value="CDP-OH_PTrfase_TM_dom"/>
</dbReference>
<dbReference type="EMBL" id="CADCWB010000113">
    <property type="protein sequence ID" value="CAA9517488.1"/>
    <property type="molecule type" value="Genomic_DNA"/>
</dbReference>
<feature type="transmembrane region" description="Helical" evidence="3">
    <location>
        <begin position="311"/>
        <end position="338"/>
    </location>
</feature>
<keyword evidence="3" id="KW-1133">Transmembrane helix</keyword>
<dbReference type="Pfam" id="PF01066">
    <property type="entry name" value="CDP-OH_P_transf"/>
    <property type="match status" value="1"/>
</dbReference>
<dbReference type="AlphaFoldDB" id="A0A6J4T9G4"/>
<dbReference type="InterPro" id="IPR048254">
    <property type="entry name" value="CDP_ALCOHOL_P_TRANSF_CS"/>
</dbReference>
<dbReference type="Gene3D" id="1.20.120.1760">
    <property type="match status" value="1"/>
</dbReference>
<feature type="transmembrane region" description="Helical" evidence="3">
    <location>
        <begin position="262"/>
        <end position="280"/>
    </location>
</feature>
<gene>
    <name evidence="4" type="ORF">AVDCRST_MAG62-906</name>
</gene>
<evidence type="ECO:0000313" key="4">
    <source>
        <dbReference type="EMBL" id="CAA9517488.1"/>
    </source>
</evidence>
<comment type="similarity">
    <text evidence="2">Belongs to the CDP-alcohol phosphatidyltransferase class-I family.</text>
</comment>
<evidence type="ECO:0000256" key="3">
    <source>
        <dbReference type="SAM" id="Phobius"/>
    </source>
</evidence>
<dbReference type="GO" id="GO:0016020">
    <property type="term" value="C:membrane"/>
    <property type="evidence" value="ECO:0007669"/>
    <property type="project" value="InterPro"/>
</dbReference>
<dbReference type="PROSITE" id="PS00379">
    <property type="entry name" value="CDP_ALCOHOL_P_TRANSF"/>
    <property type="match status" value="1"/>
</dbReference>
<evidence type="ECO:0000256" key="1">
    <source>
        <dbReference type="ARBA" id="ARBA00022679"/>
    </source>
</evidence>
<evidence type="ECO:0000256" key="2">
    <source>
        <dbReference type="RuleBase" id="RU003750"/>
    </source>
</evidence>
<dbReference type="GO" id="GO:0016780">
    <property type="term" value="F:phosphotransferase activity, for other substituted phosphate groups"/>
    <property type="evidence" value="ECO:0007669"/>
    <property type="project" value="InterPro"/>
</dbReference>
<dbReference type="GO" id="GO:0008654">
    <property type="term" value="P:phospholipid biosynthetic process"/>
    <property type="evidence" value="ECO:0007669"/>
    <property type="project" value="InterPro"/>
</dbReference>
<sequence length="364" mass="40470">MAIAKDFQALLEIVGTCDKRIFGLDPAERLKRQIHAVNRLRDKHGKPRMGVAASASAVIDEAALQWLLDNPGQLLTSAKGTPLAVAAPVERISEARAVVERGGPGTIAGGRHFVRKLRRRVELLGVSLDEGARGSVERRLYGNAYKGVTDLITKYVWPEPAFHVTRLCARLRMTPNMVTSVGVLLMFIATYLFHEGHLGWGLLAAWTMTFLDTVDGKLARVTVTSSWFGNLLDHGTDILHPPLWWWAVTVGLAGIEPARTDTLWLSFTVVLITYVVSRILEEGFKRKFGFNAFIWQPFDSRFRMVISRRNILLLVLTIGLVAGLLSESWVVAAAWSFVSVLVQGWRFVTAWRAARSGPLTCWLA</sequence>